<feature type="region of interest" description="Disordered" evidence="1">
    <location>
        <begin position="1"/>
        <end position="23"/>
    </location>
</feature>
<dbReference type="AlphaFoldDB" id="A0AAW2DGV2"/>
<sequence length="102" mass="11643">MREVARGRLSGGAGRSWVGGEREREGLGCEAKSYDQTEYFQVDTKHLKLEKISSLKQTQPKSFLFGDSASALFYLYSLYICYLLMCKWYLCACMYGIANKNL</sequence>
<dbReference type="EMBL" id="JAZDWU010000003">
    <property type="protein sequence ID" value="KAL0008326.1"/>
    <property type="molecule type" value="Genomic_DNA"/>
</dbReference>
<feature type="transmembrane region" description="Helical" evidence="2">
    <location>
        <begin position="73"/>
        <end position="98"/>
    </location>
</feature>
<proteinExistence type="predicted"/>
<organism evidence="3 4">
    <name type="scientific">Lithocarpus litseifolius</name>
    <dbReference type="NCBI Taxonomy" id="425828"/>
    <lineage>
        <taxon>Eukaryota</taxon>
        <taxon>Viridiplantae</taxon>
        <taxon>Streptophyta</taxon>
        <taxon>Embryophyta</taxon>
        <taxon>Tracheophyta</taxon>
        <taxon>Spermatophyta</taxon>
        <taxon>Magnoliopsida</taxon>
        <taxon>eudicotyledons</taxon>
        <taxon>Gunneridae</taxon>
        <taxon>Pentapetalae</taxon>
        <taxon>rosids</taxon>
        <taxon>fabids</taxon>
        <taxon>Fagales</taxon>
        <taxon>Fagaceae</taxon>
        <taxon>Lithocarpus</taxon>
    </lineage>
</organism>
<name>A0AAW2DGV2_9ROSI</name>
<evidence type="ECO:0000256" key="1">
    <source>
        <dbReference type="SAM" id="MobiDB-lite"/>
    </source>
</evidence>
<keyword evidence="2" id="KW-0472">Membrane</keyword>
<dbReference type="Proteomes" id="UP001459277">
    <property type="component" value="Unassembled WGS sequence"/>
</dbReference>
<gene>
    <name evidence="3" type="ORF">SO802_009828</name>
</gene>
<reference evidence="3 4" key="1">
    <citation type="submission" date="2024-01" db="EMBL/GenBank/DDBJ databases">
        <title>A telomere-to-telomere, gap-free genome of sweet tea (Lithocarpus litseifolius).</title>
        <authorList>
            <person name="Zhou J."/>
        </authorList>
    </citation>
    <scope>NUCLEOTIDE SEQUENCE [LARGE SCALE GENOMIC DNA]</scope>
    <source>
        <strain evidence="3">Zhou-2022a</strain>
        <tissue evidence="3">Leaf</tissue>
    </source>
</reference>
<evidence type="ECO:0000313" key="3">
    <source>
        <dbReference type="EMBL" id="KAL0008326.1"/>
    </source>
</evidence>
<keyword evidence="2" id="KW-1133">Transmembrane helix</keyword>
<accession>A0AAW2DGV2</accession>
<keyword evidence="4" id="KW-1185">Reference proteome</keyword>
<keyword evidence="2" id="KW-0812">Transmembrane</keyword>
<comment type="caution">
    <text evidence="3">The sequence shown here is derived from an EMBL/GenBank/DDBJ whole genome shotgun (WGS) entry which is preliminary data.</text>
</comment>
<evidence type="ECO:0000256" key="2">
    <source>
        <dbReference type="SAM" id="Phobius"/>
    </source>
</evidence>
<protein>
    <submittedName>
        <fullName evidence="3">Uncharacterized protein</fullName>
    </submittedName>
</protein>
<evidence type="ECO:0000313" key="4">
    <source>
        <dbReference type="Proteomes" id="UP001459277"/>
    </source>
</evidence>